<evidence type="ECO:0000256" key="7">
    <source>
        <dbReference type="ARBA" id="ARBA00022833"/>
    </source>
</evidence>
<evidence type="ECO:0000256" key="13">
    <source>
        <dbReference type="ARBA" id="ARBA00055998"/>
    </source>
</evidence>
<keyword evidence="2" id="KW-0963">Cytoplasm</keyword>
<keyword evidence="12" id="KW-0395">Inflammatory response</keyword>
<feature type="compositionally biased region" description="Polar residues" evidence="19">
    <location>
        <begin position="363"/>
        <end position="372"/>
    </location>
</feature>
<dbReference type="PANTHER" id="PTHR31882">
    <property type="entry name" value="TNFAIP3-INTERACTING PROTEIN COILED COIL FAMILY MEMBER"/>
    <property type="match status" value="1"/>
</dbReference>
<evidence type="ECO:0000256" key="3">
    <source>
        <dbReference type="ARBA" id="ARBA00022553"/>
    </source>
</evidence>
<proteinExistence type="predicted"/>
<evidence type="ECO:0000256" key="9">
    <source>
        <dbReference type="ARBA" id="ARBA00023015"/>
    </source>
</evidence>
<comment type="subunit">
    <text evidence="14">Interacts with STK11/LKB1, TNFAIP3, IKBKG, NFKB1, MAP3K8, TEK, RIPK1, CHUK, IKBKB and SMARCD1. Interacts with polyubiquitin.</text>
</comment>
<feature type="domain" description="CCHC NOA-type" evidence="20">
    <location>
        <begin position="377"/>
        <end position="409"/>
    </location>
</feature>
<feature type="region of interest" description="Disordered" evidence="19">
    <location>
        <begin position="46"/>
        <end position="68"/>
    </location>
</feature>
<accession>A0A9D3S0T2</accession>
<dbReference type="GO" id="GO:0070530">
    <property type="term" value="F:K63-linked polyubiquitin modification-dependent protein binding"/>
    <property type="evidence" value="ECO:0007669"/>
    <property type="project" value="InterPro"/>
</dbReference>
<comment type="caution">
    <text evidence="21">The sequence shown here is derived from an EMBL/GenBank/DDBJ whole genome shotgun (WGS) entry which is preliminary data.</text>
</comment>
<feature type="compositionally biased region" description="Basic and acidic residues" evidence="19">
    <location>
        <begin position="46"/>
        <end position="60"/>
    </location>
</feature>
<evidence type="ECO:0000256" key="14">
    <source>
        <dbReference type="ARBA" id="ARBA00063508"/>
    </source>
</evidence>
<dbReference type="AlphaFoldDB" id="A0A9D3S0T2"/>
<dbReference type="GO" id="GO:0043123">
    <property type="term" value="P:positive regulation of canonical NF-kappaB signal transduction"/>
    <property type="evidence" value="ECO:0007669"/>
    <property type="project" value="TreeGrafter"/>
</dbReference>
<keyword evidence="6 17" id="KW-0863">Zinc-finger</keyword>
<keyword evidence="3" id="KW-0597">Phosphoprotein</keyword>
<gene>
    <name evidence="21" type="ORF">ANANG_G00097560</name>
</gene>
<keyword evidence="7" id="KW-0862">Zinc</keyword>
<dbReference type="PANTHER" id="PTHR31882:SF6">
    <property type="entry name" value="TNFAIP3-INTERACTING PROTEIN 2"/>
    <property type="match status" value="1"/>
</dbReference>
<keyword evidence="22" id="KW-1185">Reference proteome</keyword>
<dbReference type="GO" id="GO:0071222">
    <property type="term" value="P:cellular response to lipopolysaccharide"/>
    <property type="evidence" value="ECO:0007669"/>
    <property type="project" value="TreeGrafter"/>
</dbReference>
<dbReference type="Gene3D" id="1.20.5.990">
    <property type="entry name" value="Nemo cc2-lz domain - 1d5 darpin complex"/>
    <property type="match status" value="1"/>
</dbReference>
<keyword evidence="5" id="KW-0479">Metal-binding</keyword>
<keyword evidence="9" id="KW-0805">Transcription regulation</keyword>
<organism evidence="21 22">
    <name type="scientific">Anguilla anguilla</name>
    <name type="common">European freshwater eel</name>
    <name type="synonym">Muraena anguilla</name>
    <dbReference type="NCBI Taxonomy" id="7936"/>
    <lineage>
        <taxon>Eukaryota</taxon>
        <taxon>Metazoa</taxon>
        <taxon>Chordata</taxon>
        <taxon>Craniata</taxon>
        <taxon>Vertebrata</taxon>
        <taxon>Euteleostomi</taxon>
        <taxon>Actinopterygii</taxon>
        <taxon>Neopterygii</taxon>
        <taxon>Teleostei</taxon>
        <taxon>Anguilliformes</taxon>
        <taxon>Anguillidae</taxon>
        <taxon>Anguilla</taxon>
    </lineage>
</organism>
<dbReference type="InterPro" id="IPR034735">
    <property type="entry name" value="NEMO_ZF"/>
</dbReference>
<evidence type="ECO:0000256" key="4">
    <source>
        <dbReference type="ARBA" id="ARBA00022703"/>
    </source>
</evidence>
<evidence type="ECO:0000256" key="17">
    <source>
        <dbReference type="PROSITE-ProRule" id="PRU01142"/>
    </source>
</evidence>
<feature type="region of interest" description="Disordered" evidence="19">
    <location>
        <begin position="353"/>
        <end position="376"/>
    </location>
</feature>
<dbReference type="GO" id="GO:0034138">
    <property type="term" value="P:toll-like receptor 3 signaling pathway"/>
    <property type="evidence" value="ECO:0007669"/>
    <property type="project" value="TreeGrafter"/>
</dbReference>
<evidence type="ECO:0000256" key="10">
    <source>
        <dbReference type="ARBA" id="ARBA00023054"/>
    </source>
</evidence>
<dbReference type="EMBL" id="JAFIRN010000005">
    <property type="protein sequence ID" value="KAG5848351.1"/>
    <property type="molecule type" value="Genomic_DNA"/>
</dbReference>
<evidence type="ECO:0000259" key="20">
    <source>
        <dbReference type="PROSITE" id="PS51801"/>
    </source>
</evidence>
<evidence type="ECO:0000256" key="11">
    <source>
        <dbReference type="ARBA" id="ARBA00023163"/>
    </source>
</evidence>
<dbReference type="InterPro" id="IPR022008">
    <property type="entry name" value="EABR"/>
</dbReference>
<evidence type="ECO:0000256" key="16">
    <source>
        <dbReference type="ARBA" id="ARBA00079469"/>
    </source>
</evidence>
<keyword evidence="10 18" id="KW-0175">Coiled coil</keyword>
<evidence type="ECO:0000256" key="1">
    <source>
        <dbReference type="ARBA" id="ARBA00004496"/>
    </source>
</evidence>
<keyword evidence="11" id="KW-0804">Transcription</keyword>
<evidence type="ECO:0000256" key="8">
    <source>
        <dbReference type="ARBA" id="ARBA00022843"/>
    </source>
</evidence>
<keyword evidence="8" id="KW-0832">Ubl conjugation</keyword>
<reference evidence="21" key="1">
    <citation type="submission" date="2021-01" db="EMBL/GenBank/DDBJ databases">
        <title>A chromosome-scale assembly of European eel, Anguilla anguilla.</title>
        <authorList>
            <person name="Henkel C."/>
            <person name="Jong-Raadsen S.A."/>
            <person name="Dufour S."/>
            <person name="Weltzien F.-A."/>
            <person name="Palstra A.P."/>
            <person name="Pelster B."/>
            <person name="Spaink H.P."/>
            <person name="Van Den Thillart G.E."/>
            <person name="Jansen H."/>
            <person name="Zahm M."/>
            <person name="Klopp C."/>
            <person name="Cedric C."/>
            <person name="Louis A."/>
            <person name="Berthelot C."/>
            <person name="Parey E."/>
            <person name="Roest Crollius H."/>
            <person name="Montfort J."/>
            <person name="Robinson-Rechavi M."/>
            <person name="Bucao C."/>
            <person name="Bouchez O."/>
            <person name="Gislard M."/>
            <person name="Lluch J."/>
            <person name="Milhes M."/>
            <person name="Lampietro C."/>
            <person name="Lopez Roques C."/>
            <person name="Donnadieu C."/>
            <person name="Braasch I."/>
            <person name="Desvignes T."/>
            <person name="Postlethwait J."/>
            <person name="Bobe J."/>
            <person name="Guiguen Y."/>
            <person name="Dirks R."/>
        </authorList>
    </citation>
    <scope>NUCLEOTIDE SEQUENCE</scope>
    <source>
        <strain evidence="21">Tag_6206</strain>
        <tissue evidence="21">Liver</tissue>
    </source>
</reference>
<dbReference type="GO" id="GO:0006357">
    <property type="term" value="P:regulation of transcription by RNA polymerase II"/>
    <property type="evidence" value="ECO:0007669"/>
    <property type="project" value="TreeGrafter"/>
</dbReference>
<evidence type="ECO:0000256" key="18">
    <source>
        <dbReference type="SAM" id="Coils"/>
    </source>
</evidence>
<dbReference type="GO" id="GO:0008270">
    <property type="term" value="F:zinc ion binding"/>
    <property type="evidence" value="ECO:0007669"/>
    <property type="project" value="UniProtKB-KW"/>
</dbReference>
<evidence type="ECO:0000313" key="22">
    <source>
        <dbReference type="Proteomes" id="UP001044222"/>
    </source>
</evidence>
<evidence type="ECO:0000256" key="12">
    <source>
        <dbReference type="ARBA" id="ARBA00023198"/>
    </source>
</evidence>
<dbReference type="PROSITE" id="PS51801">
    <property type="entry name" value="ZF_CCHC_NOA"/>
    <property type="match status" value="1"/>
</dbReference>
<evidence type="ECO:0000256" key="15">
    <source>
        <dbReference type="ARBA" id="ARBA00073020"/>
    </source>
</evidence>
<evidence type="ECO:0000256" key="6">
    <source>
        <dbReference type="ARBA" id="ARBA00022771"/>
    </source>
</evidence>
<evidence type="ECO:0000256" key="5">
    <source>
        <dbReference type="ARBA" id="ARBA00022723"/>
    </source>
</evidence>
<sequence>MLMERQTEVVMESLRMTLQMRKVIKKVKSLMKRMKTERGMIMMEKGRKTVKTEERKRPTETHAAQQSKTNKFEIDRLQQHAWETEWEISGIAGRQQLQREFRRGTHGGQWTSKDEQDRFYSSLEENQLRAQLAATIAVCQELLMRLERNGSPDKGTHDLQFQEFTDSSKAANLNTVVCKLKEENRELKQRIAYVENLNSKWQKYDLSREEYVKGLCKRLKESNPLADLGAGLGAGAGPVLVRSTLLQQEIVRLNRLLDEKMNDCTKLSRELEDSRKQDQERIQTLEQQVLIYTDDFKSERADRERAQSRVQDLQEEVLRLQQKLCKKQQERRDPPAACCVHIGHRMSAHVQADGAEPRVQPGPQRSSRQPATVRTDRQALTDLQCPRCFASYDEEHTAEFLKHWDMCANL</sequence>
<comment type="function">
    <text evidence="13">Inhibits NF-kappa-B activation by blocking the interaction of RIPK1 with its downstream effector NEMO/IKBKG. Forms a ternary complex with NFKB1 and MAP3K8 but appears to function upstream of MAP3K8 in the TLR4 signaling pathway that regulates MAP3K8 activation. Involved in activation of the MEK/ERK signaling pathway during innate immune response; this function seems to be stimulus- and cell type specific. Required for stability of MAP3K8. Involved in regulation of apoptosis in endothelial cells; promotes TEK agonist-stimulated endothelial survival. May act as transcriptional coactivator when translocated to the nucleus. Enhances CHUK-mediated NF-kappa-B activation involving NF-kappa-B p50-p65 and p50-c-Rel complexes.</text>
</comment>
<dbReference type="FunFam" id="1.20.5.990:FF:000005">
    <property type="entry name" value="TNFAIP3 interacting protein 2"/>
    <property type="match status" value="1"/>
</dbReference>
<feature type="coiled-coil region" evidence="18">
    <location>
        <begin position="250"/>
        <end position="323"/>
    </location>
</feature>
<comment type="subcellular location">
    <subcellularLocation>
        <location evidence="1">Cytoplasm</location>
    </subcellularLocation>
</comment>
<dbReference type="GO" id="GO:0034134">
    <property type="term" value="P:toll-like receptor 2 signaling pathway"/>
    <property type="evidence" value="ECO:0007669"/>
    <property type="project" value="TreeGrafter"/>
</dbReference>
<protein>
    <recommendedName>
        <fullName evidence="15">TNFAIP3-interacting protein 2</fullName>
    </recommendedName>
    <alternativeName>
        <fullName evidence="16">A20-binding inhibitor of NF-kappa-B activation 2</fullName>
    </alternativeName>
</protein>
<evidence type="ECO:0000256" key="19">
    <source>
        <dbReference type="SAM" id="MobiDB-lite"/>
    </source>
</evidence>
<dbReference type="Pfam" id="PF12180">
    <property type="entry name" value="EABR"/>
    <property type="match status" value="1"/>
</dbReference>
<dbReference type="GO" id="GO:0005737">
    <property type="term" value="C:cytoplasm"/>
    <property type="evidence" value="ECO:0007669"/>
    <property type="project" value="UniProtKB-SubCell"/>
</dbReference>
<dbReference type="Proteomes" id="UP001044222">
    <property type="component" value="Unassembled WGS sequence"/>
</dbReference>
<evidence type="ECO:0000313" key="21">
    <source>
        <dbReference type="EMBL" id="KAG5848351.1"/>
    </source>
</evidence>
<evidence type="ECO:0000256" key="2">
    <source>
        <dbReference type="ARBA" id="ARBA00022490"/>
    </source>
</evidence>
<dbReference type="GO" id="GO:0006954">
    <property type="term" value="P:inflammatory response"/>
    <property type="evidence" value="ECO:0007669"/>
    <property type="project" value="UniProtKB-KW"/>
</dbReference>
<keyword evidence="4" id="KW-0053">Apoptosis</keyword>
<name>A0A9D3S0T2_ANGAN</name>
<dbReference type="GO" id="GO:0006915">
    <property type="term" value="P:apoptotic process"/>
    <property type="evidence" value="ECO:0007669"/>
    <property type="project" value="UniProtKB-KW"/>
</dbReference>